<accession>A0A1M4T053</accession>
<proteinExistence type="predicted"/>
<name>A0A1M4T053_9FIRM</name>
<dbReference type="PANTHER" id="PTHR11614">
    <property type="entry name" value="PHOSPHOLIPASE-RELATED"/>
    <property type="match status" value="1"/>
</dbReference>
<evidence type="ECO:0000256" key="2">
    <source>
        <dbReference type="PIRSR" id="PIRSR017388-2"/>
    </source>
</evidence>
<evidence type="ECO:0000256" key="1">
    <source>
        <dbReference type="PIRSR" id="PIRSR017388-1"/>
    </source>
</evidence>
<dbReference type="OrthoDB" id="9800213at2"/>
<dbReference type="Gene3D" id="3.40.50.1820">
    <property type="entry name" value="alpha/beta hydrolase"/>
    <property type="match status" value="1"/>
</dbReference>
<evidence type="ECO:0000259" key="3">
    <source>
        <dbReference type="Pfam" id="PF12697"/>
    </source>
</evidence>
<feature type="domain" description="AB hydrolase-1" evidence="3">
    <location>
        <begin position="18"/>
        <end position="232"/>
    </location>
</feature>
<dbReference type="EMBL" id="FQUG01000002">
    <property type="protein sequence ID" value="SHE37796.1"/>
    <property type="molecule type" value="Genomic_DNA"/>
</dbReference>
<dbReference type="RefSeq" id="WP_072934421.1">
    <property type="nucleotide sequence ID" value="NZ_FQUG01000002.1"/>
</dbReference>
<dbReference type="InterPro" id="IPR000073">
    <property type="entry name" value="AB_hydrolase_1"/>
</dbReference>
<dbReference type="Pfam" id="PF12697">
    <property type="entry name" value="Abhydrolase_6"/>
    <property type="match status" value="1"/>
</dbReference>
<evidence type="ECO:0000313" key="4">
    <source>
        <dbReference type="EMBL" id="SHE37796.1"/>
    </source>
</evidence>
<dbReference type="SUPFAM" id="SSF53474">
    <property type="entry name" value="alpha/beta-Hydrolases"/>
    <property type="match status" value="1"/>
</dbReference>
<dbReference type="STRING" id="1123243.SAMN02745190_00315"/>
<gene>
    <name evidence="4" type="ORF">SAMN02745190_00315</name>
</gene>
<feature type="active site" description="Charge relay system" evidence="1">
    <location>
        <position position="194"/>
    </location>
</feature>
<feature type="active site" description="Charge relay system" evidence="1">
    <location>
        <position position="224"/>
    </location>
</feature>
<dbReference type="PIRSF" id="PIRSF017388">
    <property type="entry name" value="Esterase_lipase"/>
    <property type="match status" value="1"/>
</dbReference>
<feature type="active site" description="Nucleophile" evidence="1">
    <location>
        <position position="92"/>
    </location>
</feature>
<protein>
    <submittedName>
        <fullName evidence="4">Carboxylesterase</fullName>
    </submittedName>
</protein>
<dbReference type="InterPro" id="IPR029058">
    <property type="entry name" value="AB_hydrolase_fold"/>
</dbReference>
<dbReference type="InterPro" id="IPR012354">
    <property type="entry name" value="Esterase_lipase"/>
</dbReference>
<dbReference type="InterPro" id="IPR051044">
    <property type="entry name" value="MAG_DAG_Lipase"/>
</dbReference>
<dbReference type="Proteomes" id="UP000184404">
    <property type="component" value="Unassembled WGS sequence"/>
</dbReference>
<feature type="binding site" evidence="2">
    <location>
        <position position="93"/>
    </location>
    <ligand>
        <name>substrate</name>
    </ligand>
</feature>
<feature type="binding site" evidence="2">
    <location>
        <position position="24"/>
    </location>
    <ligand>
        <name>substrate</name>
    </ligand>
</feature>
<keyword evidence="5" id="KW-1185">Reference proteome</keyword>
<dbReference type="GO" id="GO:0052689">
    <property type="term" value="F:carboxylic ester hydrolase activity"/>
    <property type="evidence" value="ECO:0007669"/>
    <property type="project" value="InterPro"/>
</dbReference>
<organism evidence="4 5">
    <name type="scientific">Schwartzia succinivorans DSM 10502</name>
    <dbReference type="NCBI Taxonomy" id="1123243"/>
    <lineage>
        <taxon>Bacteria</taxon>
        <taxon>Bacillati</taxon>
        <taxon>Bacillota</taxon>
        <taxon>Negativicutes</taxon>
        <taxon>Selenomonadales</taxon>
        <taxon>Selenomonadaceae</taxon>
        <taxon>Schwartzia</taxon>
    </lineage>
</organism>
<evidence type="ECO:0000313" key="5">
    <source>
        <dbReference type="Proteomes" id="UP000184404"/>
    </source>
</evidence>
<sequence>MIQEGAESFFMPGGSDGVLLIHGFTGSPSEMRLFGEALNRAGFTVLAVRLPGHGTTPEDMERMTAEDWRNAVIDGWNVLSSVCERTAAVGVSMGALLALWLSSIKPVWQTVSLAAPIYIRQARQLHLLPPMEDCWGKFLPKVKKTMHGVPPEYCICYRVTPLRSIHELLAVMEDTKERLYKVKNRLLVVQSERDHTVDAESARFIMEHVSSSDKELLWLKQSGHRLMLDCERETVFEKTVMFLKTGAMF</sequence>
<reference evidence="4 5" key="1">
    <citation type="submission" date="2016-11" db="EMBL/GenBank/DDBJ databases">
        <authorList>
            <person name="Jaros S."/>
            <person name="Januszkiewicz K."/>
            <person name="Wedrychowicz H."/>
        </authorList>
    </citation>
    <scope>NUCLEOTIDE SEQUENCE [LARGE SCALE GENOMIC DNA]</scope>
    <source>
        <strain evidence="4 5">DSM 10502</strain>
    </source>
</reference>
<dbReference type="AlphaFoldDB" id="A0A1M4T053"/>